<keyword evidence="1 2" id="KW-0597">Phosphoprotein</keyword>
<dbReference type="InterPro" id="IPR050595">
    <property type="entry name" value="Bact_response_regulator"/>
</dbReference>
<sequence>MALIIIVDDDRHVRVSLENLLESVGYEAESVGSGEDLLAHARWRSADCLILDVKMRGMDGLQLLRRIRIEQDCPPIVFLTAHSDEETRRRAIEGGARAFFAKPFEEDALLEAIAGAVAEPRDREGG</sequence>
<feature type="domain" description="Response regulatory" evidence="3">
    <location>
        <begin position="3"/>
        <end position="117"/>
    </location>
</feature>
<keyword evidence="5" id="KW-1185">Reference proteome</keyword>
<dbReference type="GO" id="GO:0000160">
    <property type="term" value="P:phosphorelay signal transduction system"/>
    <property type="evidence" value="ECO:0007669"/>
    <property type="project" value="InterPro"/>
</dbReference>
<evidence type="ECO:0000313" key="4">
    <source>
        <dbReference type="EMBL" id="MBB5712473.1"/>
    </source>
</evidence>
<gene>
    <name evidence="4" type="ORF">FHT02_003733</name>
</gene>
<name>A0A840YS28_9SPHN</name>
<feature type="modified residue" description="4-aspartylphosphate" evidence="2">
    <location>
        <position position="52"/>
    </location>
</feature>
<dbReference type="PANTHER" id="PTHR44591">
    <property type="entry name" value="STRESS RESPONSE REGULATOR PROTEIN 1"/>
    <property type="match status" value="1"/>
</dbReference>
<dbReference type="EMBL" id="JACIJF010000018">
    <property type="protein sequence ID" value="MBB5712473.1"/>
    <property type="molecule type" value="Genomic_DNA"/>
</dbReference>
<dbReference type="PANTHER" id="PTHR44591:SF25">
    <property type="entry name" value="CHEMOTAXIS TWO-COMPONENT RESPONSE REGULATOR"/>
    <property type="match status" value="1"/>
</dbReference>
<proteinExistence type="predicted"/>
<dbReference type="Pfam" id="PF00072">
    <property type="entry name" value="Response_reg"/>
    <property type="match status" value="1"/>
</dbReference>
<comment type="caution">
    <text evidence="4">The sequence shown here is derived from an EMBL/GenBank/DDBJ whole genome shotgun (WGS) entry which is preliminary data.</text>
</comment>
<organism evidence="4 5">
    <name type="scientific">Sphingomonas xinjiangensis</name>
    <dbReference type="NCBI Taxonomy" id="643568"/>
    <lineage>
        <taxon>Bacteria</taxon>
        <taxon>Pseudomonadati</taxon>
        <taxon>Pseudomonadota</taxon>
        <taxon>Alphaproteobacteria</taxon>
        <taxon>Sphingomonadales</taxon>
        <taxon>Sphingomonadaceae</taxon>
        <taxon>Sphingomonas</taxon>
    </lineage>
</organism>
<dbReference type="Gene3D" id="3.40.50.2300">
    <property type="match status" value="1"/>
</dbReference>
<evidence type="ECO:0000256" key="2">
    <source>
        <dbReference type="PROSITE-ProRule" id="PRU00169"/>
    </source>
</evidence>
<dbReference type="AlphaFoldDB" id="A0A840YS28"/>
<dbReference type="InterPro" id="IPR001789">
    <property type="entry name" value="Sig_transdc_resp-reg_receiver"/>
</dbReference>
<dbReference type="RefSeq" id="WP_184091014.1">
    <property type="nucleotide sequence ID" value="NZ_JACIJF010000018.1"/>
</dbReference>
<dbReference type="PROSITE" id="PS50110">
    <property type="entry name" value="RESPONSE_REGULATORY"/>
    <property type="match status" value="1"/>
</dbReference>
<dbReference type="Proteomes" id="UP000527143">
    <property type="component" value="Unassembled WGS sequence"/>
</dbReference>
<dbReference type="InterPro" id="IPR011006">
    <property type="entry name" value="CheY-like_superfamily"/>
</dbReference>
<dbReference type="SMART" id="SM00448">
    <property type="entry name" value="REC"/>
    <property type="match status" value="1"/>
</dbReference>
<accession>A0A840YS28</accession>
<reference evidence="4 5" key="1">
    <citation type="submission" date="2020-08" db="EMBL/GenBank/DDBJ databases">
        <title>Genomic Encyclopedia of Type Strains, Phase IV (KMG-IV): sequencing the most valuable type-strain genomes for metagenomic binning, comparative biology and taxonomic classification.</title>
        <authorList>
            <person name="Goeker M."/>
        </authorList>
    </citation>
    <scope>NUCLEOTIDE SEQUENCE [LARGE SCALE GENOMIC DNA]</scope>
    <source>
        <strain evidence="4 5">DSM 26736</strain>
    </source>
</reference>
<evidence type="ECO:0000256" key="1">
    <source>
        <dbReference type="ARBA" id="ARBA00022553"/>
    </source>
</evidence>
<evidence type="ECO:0000313" key="5">
    <source>
        <dbReference type="Proteomes" id="UP000527143"/>
    </source>
</evidence>
<dbReference type="SUPFAM" id="SSF52172">
    <property type="entry name" value="CheY-like"/>
    <property type="match status" value="1"/>
</dbReference>
<evidence type="ECO:0000259" key="3">
    <source>
        <dbReference type="PROSITE" id="PS50110"/>
    </source>
</evidence>
<protein>
    <submittedName>
        <fullName evidence="4">FixJ family two-component response regulator</fullName>
    </submittedName>
</protein>